<accession>V7IUK4</accession>
<sequence length="77" mass="9409">MFLYQWCEERRSLRCPSENKQASESKSTRKIKIAFQFVTRGVLTQAERKKLKPFMRQLLRVCWRKNVLHLKKLLQNR</sequence>
<organism evidence="1 2">
    <name type="scientific">Salmonella enterica subsp. enterica serovar Cubana str. 76814</name>
    <dbReference type="NCBI Taxonomy" id="1192560"/>
    <lineage>
        <taxon>Bacteria</taxon>
        <taxon>Pseudomonadati</taxon>
        <taxon>Pseudomonadota</taxon>
        <taxon>Gammaproteobacteria</taxon>
        <taxon>Enterobacterales</taxon>
        <taxon>Enterobacteriaceae</taxon>
        <taxon>Salmonella</taxon>
    </lineage>
</organism>
<dbReference type="HOGENOM" id="CLU_2635969_0_0_6"/>
<name>V7IUK4_SALET</name>
<gene>
    <name evidence="1" type="ORF">A628_00116</name>
</gene>
<comment type="caution">
    <text evidence="1">The sequence shown here is derived from an EMBL/GenBank/DDBJ whole genome shotgun (WGS) entry which is preliminary data.</text>
</comment>
<reference evidence="1 2" key="1">
    <citation type="journal article" date="2014" name="Genome Announc.">
        <title>Whole-Genome Sequencing of Salmonella enterica subsp. enterica Serovar Cubana Strains Isolated from Agricultural Sources.</title>
        <authorList>
            <person name="Benahmed F.H."/>
            <person name="Gopinath G.R."/>
            <person name="Wang H."/>
            <person name="Jean-Gilles Beaubrun J."/>
            <person name="Grim C."/>
            <person name="Cheng C.M."/>
            <person name="McClelland M."/>
            <person name="Ayers S."/>
            <person name="Abbott J."/>
            <person name="Desai P."/>
            <person name="Frye J.G."/>
            <person name="Weinstock G."/>
            <person name="Hammack T.S."/>
            <person name="Hanes D.E."/>
            <person name="Rasmussen M.A."/>
            <person name="Davidson M.K."/>
        </authorList>
    </citation>
    <scope>NUCLEOTIDE SEQUENCE [LARGE SCALE GENOMIC DNA]</scope>
    <source>
        <strain evidence="1">76814</strain>
    </source>
</reference>
<protein>
    <submittedName>
        <fullName evidence="1">Uncharacterized protein</fullName>
    </submittedName>
</protein>
<dbReference type="AlphaFoldDB" id="V7IUK4"/>
<dbReference type="Proteomes" id="UP000018534">
    <property type="component" value="Unassembled WGS sequence"/>
</dbReference>
<evidence type="ECO:0000313" key="2">
    <source>
        <dbReference type="Proteomes" id="UP000018534"/>
    </source>
</evidence>
<proteinExistence type="predicted"/>
<dbReference type="EMBL" id="AZGR01000004">
    <property type="protein sequence ID" value="ETA89835.1"/>
    <property type="molecule type" value="Genomic_DNA"/>
</dbReference>
<evidence type="ECO:0000313" key="1">
    <source>
        <dbReference type="EMBL" id="ETA89835.1"/>
    </source>
</evidence>